<reference evidence="2 3" key="1">
    <citation type="submission" date="2019-05" db="EMBL/GenBank/DDBJ databases">
        <title>Another draft genome of Portunus trituberculatus and its Hox gene families provides insights of decapod evolution.</title>
        <authorList>
            <person name="Jeong J.-H."/>
            <person name="Song I."/>
            <person name="Kim S."/>
            <person name="Choi T."/>
            <person name="Kim D."/>
            <person name="Ryu S."/>
            <person name="Kim W."/>
        </authorList>
    </citation>
    <scope>NUCLEOTIDE SEQUENCE [LARGE SCALE GENOMIC DNA]</scope>
    <source>
        <tissue evidence="2">Muscle</tissue>
    </source>
</reference>
<proteinExistence type="predicted"/>
<gene>
    <name evidence="2" type="ORF">E2C01_100354</name>
</gene>
<feature type="signal peptide" evidence="1">
    <location>
        <begin position="1"/>
        <end position="18"/>
    </location>
</feature>
<dbReference type="EMBL" id="VSRR010142125">
    <property type="protein sequence ID" value="MPD04656.1"/>
    <property type="molecule type" value="Genomic_DNA"/>
</dbReference>
<evidence type="ECO:0000313" key="3">
    <source>
        <dbReference type="Proteomes" id="UP000324222"/>
    </source>
</evidence>
<comment type="caution">
    <text evidence="2">The sequence shown here is derived from an EMBL/GenBank/DDBJ whole genome shotgun (WGS) entry which is preliminary data.</text>
</comment>
<name>A0A5B7KCV4_PORTR</name>
<accession>A0A5B7KCV4</accession>
<dbReference type="AlphaFoldDB" id="A0A5B7KCV4"/>
<protein>
    <submittedName>
        <fullName evidence="2">Uncharacterized protein</fullName>
    </submittedName>
</protein>
<feature type="chain" id="PRO_5022949188" evidence="1">
    <location>
        <begin position="19"/>
        <end position="44"/>
    </location>
</feature>
<dbReference type="Proteomes" id="UP000324222">
    <property type="component" value="Unassembled WGS sequence"/>
</dbReference>
<keyword evidence="3" id="KW-1185">Reference proteome</keyword>
<evidence type="ECO:0000256" key="1">
    <source>
        <dbReference type="SAM" id="SignalP"/>
    </source>
</evidence>
<organism evidence="2 3">
    <name type="scientific">Portunus trituberculatus</name>
    <name type="common">Swimming crab</name>
    <name type="synonym">Neptunus trituberculatus</name>
    <dbReference type="NCBI Taxonomy" id="210409"/>
    <lineage>
        <taxon>Eukaryota</taxon>
        <taxon>Metazoa</taxon>
        <taxon>Ecdysozoa</taxon>
        <taxon>Arthropoda</taxon>
        <taxon>Crustacea</taxon>
        <taxon>Multicrustacea</taxon>
        <taxon>Malacostraca</taxon>
        <taxon>Eumalacostraca</taxon>
        <taxon>Eucarida</taxon>
        <taxon>Decapoda</taxon>
        <taxon>Pleocyemata</taxon>
        <taxon>Brachyura</taxon>
        <taxon>Eubrachyura</taxon>
        <taxon>Portunoidea</taxon>
        <taxon>Portunidae</taxon>
        <taxon>Portuninae</taxon>
        <taxon>Portunus</taxon>
    </lineage>
</organism>
<keyword evidence="1" id="KW-0732">Signal</keyword>
<sequence length="44" mass="5021">MAFIIVCAFLLQRLLTSAVNYLNQLRKDVARTHVRDSAMVNLSK</sequence>
<evidence type="ECO:0000313" key="2">
    <source>
        <dbReference type="EMBL" id="MPD04656.1"/>
    </source>
</evidence>